<protein>
    <recommendedName>
        <fullName evidence="2">DUF4100 domain-containing protein</fullName>
    </recommendedName>
</protein>
<name>A0A0D0BRJ9_9AGAR</name>
<feature type="domain" description="DUF4100" evidence="2">
    <location>
        <begin position="5"/>
        <end position="257"/>
    </location>
</feature>
<sequence>MSRNSAIDGNDLPIILRGQAGGVAAFLHYQKDAGATNSTNVATFSTLMSTELRQGMWDPALHHGTSMPASLLYKGKQVFGGNAFAVTSLDAESEYKYDKEAYGTYPSLQSGCNTNDPEKMIRPRFHPPNPPDPKPPAREPTTVDIDASPISERSKIDIPPPTDPVNHQEGWKASRPSGKQAELRDMEMEDVKAQVPPSVKGGYHFTSEIQKNFDRNKVLQKLVDTEMTISLGDLITGSPGLQKLIQEWMKMKHEYYTQSGQVHYSYTGENKPVPYVS</sequence>
<evidence type="ECO:0000259" key="2">
    <source>
        <dbReference type="Pfam" id="PF13352"/>
    </source>
</evidence>
<evidence type="ECO:0000256" key="1">
    <source>
        <dbReference type="SAM" id="MobiDB-lite"/>
    </source>
</evidence>
<dbReference type="InterPro" id="IPR025165">
    <property type="entry name" value="DUF4100"/>
</dbReference>
<dbReference type="HOGENOM" id="CLU_1004940_0_0_1"/>
<feature type="region of interest" description="Disordered" evidence="1">
    <location>
        <begin position="106"/>
        <end position="180"/>
    </location>
</feature>
<gene>
    <name evidence="3" type="ORF">GYMLUDRAFT_64365</name>
</gene>
<organism evidence="3 4">
    <name type="scientific">Collybiopsis luxurians FD-317 M1</name>
    <dbReference type="NCBI Taxonomy" id="944289"/>
    <lineage>
        <taxon>Eukaryota</taxon>
        <taxon>Fungi</taxon>
        <taxon>Dikarya</taxon>
        <taxon>Basidiomycota</taxon>
        <taxon>Agaricomycotina</taxon>
        <taxon>Agaricomycetes</taxon>
        <taxon>Agaricomycetidae</taxon>
        <taxon>Agaricales</taxon>
        <taxon>Marasmiineae</taxon>
        <taxon>Omphalotaceae</taxon>
        <taxon>Collybiopsis</taxon>
        <taxon>Collybiopsis luxurians</taxon>
    </lineage>
</organism>
<keyword evidence="4" id="KW-1185">Reference proteome</keyword>
<feature type="compositionally biased region" description="Polar residues" evidence="1">
    <location>
        <begin position="106"/>
        <end position="115"/>
    </location>
</feature>
<dbReference type="AlphaFoldDB" id="A0A0D0BRJ9"/>
<reference evidence="3 4" key="1">
    <citation type="submission" date="2014-04" db="EMBL/GenBank/DDBJ databases">
        <title>Evolutionary Origins and Diversification of the Mycorrhizal Mutualists.</title>
        <authorList>
            <consortium name="DOE Joint Genome Institute"/>
            <consortium name="Mycorrhizal Genomics Consortium"/>
            <person name="Kohler A."/>
            <person name="Kuo A."/>
            <person name="Nagy L.G."/>
            <person name="Floudas D."/>
            <person name="Copeland A."/>
            <person name="Barry K.W."/>
            <person name="Cichocki N."/>
            <person name="Veneault-Fourrey C."/>
            <person name="LaButti K."/>
            <person name="Lindquist E.A."/>
            <person name="Lipzen A."/>
            <person name="Lundell T."/>
            <person name="Morin E."/>
            <person name="Murat C."/>
            <person name="Riley R."/>
            <person name="Ohm R."/>
            <person name="Sun H."/>
            <person name="Tunlid A."/>
            <person name="Henrissat B."/>
            <person name="Grigoriev I.V."/>
            <person name="Hibbett D.S."/>
            <person name="Martin F."/>
        </authorList>
    </citation>
    <scope>NUCLEOTIDE SEQUENCE [LARGE SCALE GENOMIC DNA]</scope>
    <source>
        <strain evidence="3 4">FD-317 M1</strain>
    </source>
</reference>
<accession>A0A0D0BRJ9</accession>
<proteinExistence type="predicted"/>
<evidence type="ECO:0000313" key="3">
    <source>
        <dbReference type="EMBL" id="KIK52259.1"/>
    </source>
</evidence>
<dbReference type="EMBL" id="KN834846">
    <property type="protein sequence ID" value="KIK52259.1"/>
    <property type="molecule type" value="Genomic_DNA"/>
</dbReference>
<dbReference type="Pfam" id="PF13352">
    <property type="entry name" value="DUF4100"/>
    <property type="match status" value="1"/>
</dbReference>
<dbReference type="Proteomes" id="UP000053593">
    <property type="component" value="Unassembled WGS sequence"/>
</dbReference>
<evidence type="ECO:0000313" key="4">
    <source>
        <dbReference type="Proteomes" id="UP000053593"/>
    </source>
</evidence>